<dbReference type="InterPro" id="IPR014710">
    <property type="entry name" value="RmlC-like_jellyroll"/>
</dbReference>
<evidence type="ECO:0000256" key="4">
    <source>
        <dbReference type="PIRSR" id="PIRSR036894-2"/>
    </source>
</evidence>
<dbReference type="GO" id="GO:0005975">
    <property type="term" value="P:carbohydrate metabolic process"/>
    <property type="evidence" value="ECO:0007669"/>
    <property type="project" value="InterPro"/>
</dbReference>
<evidence type="ECO:0000259" key="5">
    <source>
        <dbReference type="Pfam" id="PF20511"/>
    </source>
</evidence>
<dbReference type="InterPro" id="IPR011051">
    <property type="entry name" value="RmlC_Cupin_sf"/>
</dbReference>
<dbReference type="Proteomes" id="UP000286050">
    <property type="component" value="Unassembled WGS sequence"/>
</dbReference>
<sequence length="316" mass="34394">MDTSIDLLFMEPVFHGKIWGGRKLEEMYGYEIPDGPVGECWGISAHPNGDCKIASGPLAGMFLSQAWDERPELFGGLDGDRFPLLVKILDATDDLSVQVHPGDAYAAEHENGSLGKTECWYVIDCDDDATIIVGQRAASREELAAAIEEGRWNEVLNEIPIHPGDFFQIDAGTVHAIKRGTVILETQQSSDVTYRLYDYDRRQDDGSLRDLHIDKSLDVVDYEAKAPETGEITAPEVDGVTHLVDCPAYSVDRVYLDGALTYPAASAGSPFLCVTVMAGEGSVNGCPLKAGDHFVATSMCDDLSFEGCMTLIVSHI</sequence>
<feature type="binding site" evidence="3">
    <location>
        <position position="100"/>
    </location>
    <ligand>
        <name>Zn(2+)</name>
        <dbReference type="ChEBI" id="CHEBI:29105"/>
    </ligand>
</feature>
<dbReference type="PIRSF" id="PIRSF036894">
    <property type="entry name" value="PMI_Firm_short"/>
    <property type="match status" value="1"/>
</dbReference>
<name>A0A414FUN9_9ACTN</name>
<keyword evidence="2 3" id="KW-0862">Zinc</keyword>
<dbReference type="AlphaFoldDB" id="A0A414FUN9"/>
<feature type="domain" description="Phosphomannose isomerase type I catalytic" evidence="5">
    <location>
        <begin position="10"/>
        <end position="106"/>
    </location>
</feature>
<evidence type="ECO:0000313" key="6">
    <source>
        <dbReference type="EMBL" id="RHD54610.1"/>
    </source>
</evidence>
<dbReference type="CDD" id="cd07010">
    <property type="entry name" value="cupin_PMI_type_I_N_bac"/>
    <property type="match status" value="1"/>
</dbReference>
<keyword evidence="1 3" id="KW-0479">Metal-binding</keyword>
<dbReference type="RefSeq" id="WP_118272314.1">
    <property type="nucleotide sequence ID" value="NZ_QSJI01000008.1"/>
</dbReference>
<dbReference type="InterPro" id="IPR046457">
    <property type="entry name" value="PMI_typeI_cat"/>
</dbReference>
<dbReference type="PANTHER" id="PTHR42742:SF3">
    <property type="entry name" value="FRUCTOKINASE"/>
    <property type="match status" value="1"/>
</dbReference>
<protein>
    <submittedName>
        <fullName evidence="6">Class I mannose-6-phosphate isomerase</fullName>
    </submittedName>
</protein>
<evidence type="ECO:0000256" key="1">
    <source>
        <dbReference type="ARBA" id="ARBA00022723"/>
    </source>
</evidence>
<dbReference type="Gene3D" id="2.60.120.10">
    <property type="entry name" value="Jelly Rolls"/>
    <property type="match status" value="2"/>
</dbReference>
<dbReference type="InterPro" id="IPR014628">
    <property type="entry name" value="Man6P_isomerase_Firm_short"/>
</dbReference>
<dbReference type="GO" id="GO:0008270">
    <property type="term" value="F:zinc ion binding"/>
    <property type="evidence" value="ECO:0007669"/>
    <property type="project" value="InterPro"/>
</dbReference>
<evidence type="ECO:0000256" key="3">
    <source>
        <dbReference type="PIRSR" id="PIRSR036894-1"/>
    </source>
</evidence>
<comment type="cofactor">
    <cofactor evidence="3">
        <name>Zn(2+)</name>
        <dbReference type="ChEBI" id="CHEBI:29105"/>
    </cofactor>
    <text evidence="3">Binds 1 zinc ion per subunit.</text>
</comment>
<dbReference type="SUPFAM" id="SSF51182">
    <property type="entry name" value="RmlC-like cupins"/>
    <property type="match status" value="1"/>
</dbReference>
<dbReference type="GO" id="GO:0004476">
    <property type="term" value="F:mannose-6-phosphate isomerase activity"/>
    <property type="evidence" value="ECO:0007669"/>
    <property type="project" value="InterPro"/>
</dbReference>
<comment type="caution">
    <text evidence="6">The sequence shown here is derived from an EMBL/GenBank/DDBJ whole genome shotgun (WGS) entry which is preliminary data.</text>
</comment>
<dbReference type="InterPro" id="IPR051804">
    <property type="entry name" value="Carb_Metab_Reg_Kinase/Isom"/>
</dbReference>
<reference evidence="6 7" key="1">
    <citation type="submission" date="2018-08" db="EMBL/GenBank/DDBJ databases">
        <title>A genome reference for cultivated species of the human gut microbiota.</title>
        <authorList>
            <person name="Zou Y."/>
            <person name="Xue W."/>
            <person name="Luo G."/>
        </authorList>
    </citation>
    <scope>NUCLEOTIDE SEQUENCE [LARGE SCALE GENOMIC DNA]</scope>
    <source>
        <strain evidence="6 7">AM30-5LB</strain>
    </source>
</reference>
<feature type="active site" evidence="4">
    <location>
        <position position="195"/>
    </location>
</feature>
<proteinExistence type="predicted"/>
<dbReference type="EMBL" id="QSJI01000008">
    <property type="protein sequence ID" value="RHD54610.1"/>
    <property type="molecule type" value="Genomic_DNA"/>
</dbReference>
<evidence type="ECO:0000313" key="7">
    <source>
        <dbReference type="Proteomes" id="UP000286050"/>
    </source>
</evidence>
<organism evidence="6 7">
    <name type="scientific">Collinsella intestinalis</name>
    <dbReference type="NCBI Taxonomy" id="147207"/>
    <lineage>
        <taxon>Bacteria</taxon>
        <taxon>Bacillati</taxon>
        <taxon>Actinomycetota</taxon>
        <taxon>Coriobacteriia</taxon>
        <taxon>Coriobacteriales</taxon>
        <taxon>Coriobacteriaceae</taxon>
        <taxon>Collinsella</taxon>
    </lineage>
</organism>
<gene>
    <name evidence="6" type="ORF">DW787_07555</name>
</gene>
<feature type="binding site" evidence="3">
    <location>
        <position position="175"/>
    </location>
    <ligand>
        <name>Zn(2+)</name>
        <dbReference type="ChEBI" id="CHEBI:29105"/>
    </ligand>
</feature>
<dbReference type="Pfam" id="PF20511">
    <property type="entry name" value="PMI_typeI_cat"/>
    <property type="match status" value="1"/>
</dbReference>
<evidence type="ECO:0000256" key="2">
    <source>
        <dbReference type="ARBA" id="ARBA00022833"/>
    </source>
</evidence>
<feature type="binding site" evidence="3">
    <location>
        <position position="118"/>
    </location>
    <ligand>
        <name>Zn(2+)</name>
        <dbReference type="ChEBI" id="CHEBI:29105"/>
    </ligand>
</feature>
<keyword evidence="6" id="KW-0413">Isomerase</keyword>
<accession>A0A414FUN9</accession>
<dbReference type="PANTHER" id="PTHR42742">
    <property type="entry name" value="TRANSCRIPTIONAL REPRESSOR MPRA"/>
    <property type="match status" value="1"/>
</dbReference>